<gene>
    <name evidence="3" type="ORF">GDO81_024132</name>
</gene>
<proteinExistence type="predicted"/>
<reference evidence="3" key="1">
    <citation type="thesis" date="2020" institute="ProQuest LLC" country="789 East Eisenhower Parkway, Ann Arbor, MI, USA">
        <title>Comparative Genomics and Chromosome Evolution.</title>
        <authorList>
            <person name="Mudd A.B."/>
        </authorList>
    </citation>
    <scope>NUCLEOTIDE SEQUENCE</scope>
    <source>
        <strain evidence="3">237g6f4</strain>
        <tissue evidence="3">Blood</tissue>
    </source>
</reference>
<feature type="domain" description="TIL" evidence="2">
    <location>
        <begin position="42"/>
        <end position="88"/>
    </location>
</feature>
<organism evidence="3 4">
    <name type="scientific">Engystomops pustulosus</name>
    <name type="common">Tungara frog</name>
    <name type="synonym">Physalaemus pustulosus</name>
    <dbReference type="NCBI Taxonomy" id="76066"/>
    <lineage>
        <taxon>Eukaryota</taxon>
        <taxon>Metazoa</taxon>
        <taxon>Chordata</taxon>
        <taxon>Craniata</taxon>
        <taxon>Vertebrata</taxon>
        <taxon>Euteleostomi</taxon>
        <taxon>Amphibia</taxon>
        <taxon>Batrachia</taxon>
        <taxon>Anura</taxon>
        <taxon>Neobatrachia</taxon>
        <taxon>Hyloidea</taxon>
        <taxon>Leptodactylidae</taxon>
        <taxon>Leiuperinae</taxon>
        <taxon>Engystomops</taxon>
    </lineage>
</organism>
<dbReference type="AlphaFoldDB" id="A0AAV6ZHG9"/>
<dbReference type="InterPro" id="IPR036084">
    <property type="entry name" value="Ser_inhib-like_sf"/>
</dbReference>
<evidence type="ECO:0000313" key="3">
    <source>
        <dbReference type="EMBL" id="KAG8548794.1"/>
    </source>
</evidence>
<dbReference type="InterPro" id="IPR002919">
    <property type="entry name" value="TIL_dom"/>
</dbReference>
<name>A0AAV6ZHG9_ENGPU</name>
<dbReference type="EMBL" id="WNYA01000322">
    <property type="protein sequence ID" value="KAG8548794.1"/>
    <property type="molecule type" value="Genomic_DNA"/>
</dbReference>
<keyword evidence="1" id="KW-0732">Signal</keyword>
<protein>
    <recommendedName>
        <fullName evidence="2">TIL domain-containing protein</fullName>
    </recommendedName>
</protein>
<feature type="signal peptide" evidence="1">
    <location>
        <begin position="1"/>
        <end position="19"/>
    </location>
</feature>
<feature type="chain" id="PRO_5043462350" description="TIL domain-containing protein" evidence="1">
    <location>
        <begin position="20"/>
        <end position="156"/>
    </location>
</feature>
<keyword evidence="4" id="KW-1185">Reference proteome</keyword>
<dbReference type="Pfam" id="PF01826">
    <property type="entry name" value="TIL"/>
    <property type="match status" value="2"/>
</dbReference>
<evidence type="ECO:0000259" key="2">
    <source>
        <dbReference type="Pfam" id="PF01826"/>
    </source>
</evidence>
<sequence>MAFWSILLFLQPWIFVSLSEIVEFQSISKGCEDPYKVFRDKRMCYNNCDNLNSTTEACVKPLVYGCDCMDGYVYQSATSNVCVPVSSCNVICPPHMHFDPCLTSYRPTCSTLYKPPILSKGCLPRCVCNTGYVLSDAPVPTCVPIVNCKSIILVNA</sequence>
<comment type="caution">
    <text evidence="3">The sequence shown here is derived from an EMBL/GenBank/DDBJ whole genome shotgun (WGS) entry which is preliminary data.</text>
</comment>
<dbReference type="Proteomes" id="UP000824782">
    <property type="component" value="Unassembled WGS sequence"/>
</dbReference>
<evidence type="ECO:0000313" key="4">
    <source>
        <dbReference type="Proteomes" id="UP000824782"/>
    </source>
</evidence>
<feature type="domain" description="TIL" evidence="2">
    <location>
        <begin position="92"/>
        <end position="148"/>
    </location>
</feature>
<evidence type="ECO:0000256" key="1">
    <source>
        <dbReference type="SAM" id="SignalP"/>
    </source>
</evidence>
<accession>A0AAV6ZHG9</accession>
<dbReference type="SUPFAM" id="SSF57567">
    <property type="entry name" value="Serine protease inhibitors"/>
    <property type="match status" value="2"/>
</dbReference>
<dbReference type="CDD" id="cd19941">
    <property type="entry name" value="TIL"/>
    <property type="match status" value="1"/>
</dbReference>
<dbReference type="Gene3D" id="2.10.25.10">
    <property type="entry name" value="Laminin"/>
    <property type="match status" value="2"/>
</dbReference>